<keyword evidence="2 3" id="KW-0012">Acyltransferase</keyword>
<dbReference type="PANTHER" id="PTHR12327:SF0">
    <property type="entry name" value="ALPHA-TUBULIN N-ACETYLTRANSFERASE 1"/>
    <property type="match status" value="1"/>
</dbReference>
<feature type="site" description="Crucial for catalytic activity" evidence="3">
    <location>
        <position position="54"/>
    </location>
</feature>
<dbReference type="InterPro" id="IPR038746">
    <property type="entry name" value="Atat"/>
</dbReference>
<dbReference type="EC" id="2.3.1.108" evidence="3"/>
<evidence type="ECO:0000259" key="5">
    <source>
        <dbReference type="PROSITE" id="PS51730"/>
    </source>
</evidence>
<feature type="binding site" evidence="3">
    <location>
        <begin position="156"/>
        <end position="165"/>
    </location>
    <ligand>
        <name>acetyl-CoA</name>
        <dbReference type="ChEBI" id="CHEBI:57288"/>
    </ligand>
</feature>
<dbReference type="GO" id="GO:0005874">
    <property type="term" value="C:microtubule"/>
    <property type="evidence" value="ECO:0007669"/>
    <property type="project" value="InterPro"/>
</dbReference>
<protein>
    <recommendedName>
        <fullName evidence="3">Alpha-tubulin N-acetyltransferase</fullName>
        <shortName evidence="3">Alpha-TAT</shortName>
        <shortName evidence="3">TAT</shortName>
        <ecNumber evidence="3">2.3.1.108</ecNumber>
    </recommendedName>
    <alternativeName>
        <fullName evidence="3">Acetyltransferase mec-17 homolog</fullName>
    </alternativeName>
</protein>
<keyword evidence="7" id="KW-1185">Reference proteome</keyword>
<feature type="compositionally biased region" description="Polar residues" evidence="4">
    <location>
        <begin position="251"/>
        <end position="261"/>
    </location>
</feature>
<dbReference type="Proteomes" id="UP001165289">
    <property type="component" value="Unassembled WGS sequence"/>
</dbReference>
<dbReference type="PANTHER" id="PTHR12327">
    <property type="entry name" value="ALPHA-TUBULIN N-ACETYLTRANSFERASE 1"/>
    <property type="match status" value="1"/>
</dbReference>
<dbReference type="HAMAP" id="MF_03130">
    <property type="entry name" value="mec17"/>
    <property type="match status" value="1"/>
</dbReference>
<comment type="catalytic activity">
    <reaction evidence="3">
        <text>L-lysyl-[alpha-tubulin] + acetyl-CoA = N(6)-acetyl-L-lysyl-[alpha-tubulin] + CoA + H(+)</text>
        <dbReference type="Rhea" id="RHEA:15277"/>
        <dbReference type="Rhea" id="RHEA-COMP:11278"/>
        <dbReference type="Rhea" id="RHEA-COMP:11279"/>
        <dbReference type="ChEBI" id="CHEBI:15378"/>
        <dbReference type="ChEBI" id="CHEBI:29969"/>
        <dbReference type="ChEBI" id="CHEBI:57287"/>
        <dbReference type="ChEBI" id="CHEBI:57288"/>
        <dbReference type="ChEBI" id="CHEBI:61930"/>
        <dbReference type="EC" id="2.3.1.108"/>
    </reaction>
</comment>
<dbReference type="InterPro" id="IPR007965">
    <property type="entry name" value="GNAT_ATAT"/>
</dbReference>
<dbReference type="PROSITE" id="PS51730">
    <property type="entry name" value="GNAT_ATAT"/>
    <property type="match status" value="1"/>
</dbReference>
<accession>A0AAV7K1E4</accession>
<evidence type="ECO:0000256" key="1">
    <source>
        <dbReference type="ARBA" id="ARBA00022679"/>
    </source>
</evidence>
<evidence type="ECO:0000256" key="4">
    <source>
        <dbReference type="SAM" id="MobiDB-lite"/>
    </source>
</evidence>
<feature type="binding site" evidence="3">
    <location>
        <begin position="120"/>
        <end position="133"/>
    </location>
    <ligand>
        <name>acetyl-CoA</name>
        <dbReference type="ChEBI" id="CHEBI:57288"/>
    </ligand>
</feature>
<feature type="domain" description="N-acetyltransferase" evidence="5">
    <location>
        <begin position="1"/>
        <end position="186"/>
    </location>
</feature>
<name>A0AAV7K1E4_9METZ</name>
<evidence type="ECO:0000256" key="3">
    <source>
        <dbReference type="HAMAP-Rule" id="MF_03130"/>
    </source>
</evidence>
<proteinExistence type="inferred from homology"/>
<comment type="function">
    <text evidence="3">Specifically acetylates 'Lys-40' in alpha-tubulin on the lumenal side of microtubules. Promotes microtubule destabilization and accelerates microtubule dynamics; this activity may be independent of acetylation activity. Acetylates alpha-tubulin with a slow enzymatic rate, due to a catalytic site that is not optimized for acetyl transfer. Enters the microtubule through each end and diffuses quickly throughout the lumen of microtubules. Acetylates only long/old microtubules because of its slow acetylation rate since it does not have time to act on dynamically unstable microtubules before the enzyme is released.</text>
</comment>
<gene>
    <name evidence="6" type="ORF">LOD99_975</name>
</gene>
<dbReference type="EMBL" id="JAKMXF010000222">
    <property type="protein sequence ID" value="KAI6654579.1"/>
    <property type="molecule type" value="Genomic_DNA"/>
</dbReference>
<comment type="caution">
    <text evidence="6">The sequence shown here is derived from an EMBL/GenBank/DDBJ whole genome shotgun (WGS) entry which is preliminary data.</text>
</comment>
<feature type="region of interest" description="Disordered" evidence="4">
    <location>
        <begin position="238"/>
        <end position="261"/>
    </location>
</feature>
<keyword evidence="1 3" id="KW-0808">Transferase</keyword>
<organism evidence="6 7">
    <name type="scientific">Oopsacas minuta</name>
    <dbReference type="NCBI Taxonomy" id="111878"/>
    <lineage>
        <taxon>Eukaryota</taxon>
        <taxon>Metazoa</taxon>
        <taxon>Porifera</taxon>
        <taxon>Hexactinellida</taxon>
        <taxon>Hexasterophora</taxon>
        <taxon>Lyssacinosida</taxon>
        <taxon>Leucopsacidae</taxon>
        <taxon>Oopsacas</taxon>
    </lineage>
</organism>
<sequence>MEFQFNIDSVLKDEITIYKNGEVTKIKDKFRNHELQNKLSIIVDEMGSASARAQGLYIPITTLSKLVHSKHTLYILKEISVDRGTKSKVLGILKTGIKRLFLTDIMGKMHESESRCVLDFYVHESKQRSGCGKKLFEAMLQDEGTSPSRLAYDRPSLKLLGFLQKHYNLNKPIKQNNNFVVFSSFFHKDTVTKISHSLKPCDVYTNDITTSLTRISKQEEYLPKYQAPLQLNRNTFSRYNSYSPKNKGRESNQAPTSRSKANPNYSWTISSVYDKYYRHNTKSELFF</sequence>
<dbReference type="GO" id="GO:0070507">
    <property type="term" value="P:regulation of microtubule cytoskeleton organization"/>
    <property type="evidence" value="ECO:0007669"/>
    <property type="project" value="UniProtKB-UniRule"/>
</dbReference>
<evidence type="ECO:0000313" key="6">
    <source>
        <dbReference type="EMBL" id="KAI6654579.1"/>
    </source>
</evidence>
<dbReference type="GO" id="GO:0019799">
    <property type="term" value="F:tubulin N-acetyltransferase activity"/>
    <property type="evidence" value="ECO:0007669"/>
    <property type="project" value="UniProtKB-UniRule"/>
</dbReference>
<evidence type="ECO:0000256" key="2">
    <source>
        <dbReference type="ARBA" id="ARBA00023315"/>
    </source>
</evidence>
<evidence type="ECO:0000313" key="7">
    <source>
        <dbReference type="Proteomes" id="UP001165289"/>
    </source>
</evidence>
<dbReference type="Gene3D" id="3.40.630.30">
    <property type="match status" value="1"/>
</dbReference>
<dbReference type="AlphaFoldDB" id="A0AAV7K1E4"/>
<reference evidence="6 7" key="1">
    <citation type="journal article" date="2023" name="BMC Biol.">
        <title>The compact genome of the sponge Oopsacas minuta (Hexactinellida) is lacking key metazoan core genes.</title>
        <authorList>
            <person name="Santini S."/>
            <person name="Schenkelaars Q."/>
            <person name="Jourda C."/>
            <person name="Duchesne M."/>
            <person name="Belahbib H."/>
            <person name="Rocher C."/>
            <person name="Selva M."/>
            <person name="Riesgo A."/>
            <person name="Vervoort M."/>
            <person name="Leys S.P."/>
            <person name="Kodjabachian L."/>
            <person name="Le Bivic A."/>
            <person name="Borchiellini C."/>
            <person name="Claverie J.M."/>
            <person name="Renard E."/>
        </authorList>
    </citation>
    <scope>NUCLEOTIDE SEQUENCE [LARGE SCALE GENOMIC DNA]</scope>
    <source>
        <strain evidence="6">SPO-2</strain>
    </source>
</reference>
<dbReference type="Pfam" id="PF05301">
    <property type="entry name" value="Acetyltransf_16"/>
    <property type="match status" value="1"/>
</dbReference>
<comment type="similarity">
    <text evidence="3">Belongs to the acetyltransferase ATAT1 family.</text>
</comment>